<dbReference type="Proteomes" id="UP001057402">
    <property type="component" value="Chromosome 3"/>
</dbReference>
<proteinExistence type="predicted"/>
<reference evidence="2" key="1">
    <citation type="journal article" date="2023" name="Front. Plant Sci.">
        <title>Chromosomal-level genome assembly of Melastoma candidum provides insights into trichome evolution.</title>
        <authorList>
            <person name="Zhong Y."/>
            <person name="Wu W."/>
            <person name="Sun C."/>
            <person name="Zou P."/>
            <person name="Liu Y."/>
            <person name="Dai S."/>
            <person name="Zhou R."/>
        </authorList>
    </citation>
    <scope>NUCLEOTIDE SEQUENCE [LARGE SCALE GENOMIC DNA]</scope>
</reference>
<gene>
    <name evidence="1" type="ORF">MLD38_008418</name>
</gene>
<accession>A0ACB9RTQ4</accession>
<evidence type="ECO:0000313" key="2">
    <source>
        <dbReference type="Proteomes" id="UP001057402"/>
    </source>
</evidence>
<organism evidence="1 2">
    <name type="scientific">Melastoma candidum</name>
    <dbReference type="NCBI Taxonomy" id="119954"/>
    <lineage>
        <taxon>Eukaryota</taxon>
        <taxon>Viridiplantae</taxon>
        <taxon>Streptophyta</taxon>
        <taxon>Embryophyta</taxon>
        <taxon>Tracheophyta</taxon>
        <taxon>Spermatophyta</taxon>
        <taxon>Magnoliopsida</taxon>
        <taxon>eudicotyledons</taxon>
        <taxon>Gunneridae</taxon>
        <taxon>Pentapetalae</taxon>
        <taxon>rosids</taxon>
        <taxon>malvids</taxon>
        <taxon>Myrtales</taxon>
        <taxon>Melastomataceae</taxon>
        <taxon>Melastomatoideae</taxon>
        <taxon>Melastomateae</taxon>
        <taxon>Melastoma</taxon>
    </lineage>
</organism>
<comment type="caution">
    <text evidence="1">The sequence shown here is derived from an EMBL/GenBank/DDBJ whole genome shotgun (WGS) entry which is preliminary data.</text>
</comment>
<dbReference type="EMBL" id="CM042882">
    <property type="protein sequence ID" value="KAI4382455.1"/>
    <property type="molecule type" value="Genomic_DNA"/>
</dbReference>
<keyword evidence="2" id="KW-1185">Reference proteome</keyword>
<evidence type="ECO:0000313" key="1">
    <source>
        <dbReference type="EMBL" id="KAI4382455.1"/>
    </source>
</evidence>
<name>A0ACB9RTQ4_9MYRT</name>
<protein>
    <submittedName>
        <fullName evidence="1">Uncharacterized protein</fullName>
    </submittedName>
</protein>
<sequence>MVIDPRKRISSCIPKHATVKEVFQSTAWKQFTAGSMSEGGEKDFFGDLVRILRPSDYPAAGIDKVLWLGNNKGAFSIKEAWDILRPKKQKMSWSTWIWSKDIPPRCSFLVWLVAKGRIRTAQFWHQKGLWDNADCIFCQHEIESRDHLFFQCEFVRKIWEYLGGMLHYNFISTTWEDLEQLQSSAVGVKGASRIASAVVILMYHIWNERSRRRMNVAATRSSVGSIAVRVMGMMRKLDRLSAQHFRNGRGKR</sequence>